<gene>
    <name evidence="2" type="ORF">DPMN_034040</name>
</gene>
<feature type="region of interest" description="Disordered" evidence="1">
    <location>
        <begin position="407"/>
        <end position="505"/>
    </location>
</feature>
<evidence type="ECO:0000313" key="3">
    <source>
        <dbReference type="Proteomes" id="UP000828390"/>
    </source>
</evidence>
<evidence type="ECO:0000256" key="1">
    <source>
        <dbReference type="SAM" id="MobiDB-lite"/>
    </source>
</evidence>
<feature type="compositionally biased region" description="Basic and acidic residues" evidence="1">
    <location>
        <begin position="454"/>
        <end position="466"/>
    </location>
</feature>
<feature type="compositionally biased region" description="Acidic residues" evidence="1">
    <location>
        <begin position="467"/>
        <end position="481"/>
    </location>
</feature>
<accession>A0A9D4M7U5</accession>
<reference evidence="2" key="1">
    <citation type="journal article" date="2019" name="bioRxiv">
        <title>The Genome of the Zebra Mussel, Dreissena polymorpha: A Resource for Invasive Species Research.</title>
        <authorList>
            <person name="McCartney M.A."/>
            <person name="Auch B."/>
            <person name="Kono T."/>
            <person name="Mallez S."/>
            <person name="Zhang Y."/>
            <person name="Obille A."/>
            <person name="Becker A."/>
            <person name="Abrahante J.E."/>
            <person name="Garbe J."/>
            <person name="Badalamenti J.P."/>
            <person name="Herman A."/>
            <person name="Mangelson H."/>
            <person name="Liachko I."/>
            <person name="Sullivan S."/>
            <person name="Sone E.D."/>
            <person name="Koren S."/>
            <person name="Silverstein K.A.T."/>
            <person name="Beckman K.B."/>
            <person name="Gohl D.M."/>
        </authorList>
    </citation>
    <scope>NUCLEOTIDE SEQUENCE</scope>
    <source>
        <strain evidence="2">Duluth1</strain>
        <tissue evidence="2">Whole animal</tissue>
    </source>
</reference>
<name>A0A9D4M7U5_DREPO</name>
<dbReference type="EMBL" id="JAIWYP010000002">
    <property type="protein sequence ID" value="KAH3870849.1"/>
    <property type="molecule type" value="Genomic_DNA"/>
</dbReference>
<feature type="compositionally biased region" description="Polar residues" evidence="1">
    <location>
        <begin position="95"/>
        <end position="106"/>
    </location>
</feature>
<feature type="compositionally biased region" description="Polar residues" evidence="1">
    <location>
        <begin position="78"/>
        <end position="88"/>
    </location>
</feature>
<organism evidence="2 3">
    <name type="scientific">Dreissena polymorpha</name>
    <name type="common">Zebra mussel</name>
    <name type="synonym">Mytilus polymorpha</name>
    <dbReference type="NCBI Taxonomy" id="45954"/>
    <lineage>
        <taxon>Eukaryota</taxon>
        <taxon>Metazoa</taxon>
        <taxon>Spiralia</taxon>
        <taxon>Lophotrochozoa</taxon>
        <taxon>Mollusca</taxon>
        <taxon>Bivalvia</taxon>
        <taxon>Autobranchia</taxon>
        <taxon>Heteroconchia</taxon>
        <taxon>Euheterodonta</taxon>
        <taxon>Imparidentia</taxon>
        <taxon>Neoheterodontei</taxon>
        <taxon>Myida</taxon>
        <taxon>Dreissenoidea</taxon>
        <taxon>Dreissenidae</taxon>
        <taxon>Dreissena</taxon>
    </lineage>
</organism>
<feature type="compositionally biased region" description="Low complexity" evidence="1">
    <location>
        <begin position="434"/>
        <end position="450"/>
    </location>
</feature>
<reference evidence="2" key="2">
    <citation type="submission" date="2020-11" db="EMBL/GenBank/DDBJ databases">
        <authorList>
            <person name="McCartney M.A."/>
            <person name="Auch B."/>
            <person name="Kono T."/>
            <person name="Mallez S."/>
            <person name="Becker A."/>
            <person name="Gohl D.M."/>
            <person name="Silverstein K.A.T."/>
            <person name="Koren S."/>
            <person name="Bechman K.B."/>
            <person name="Herman A."/>
            <person name="Abrahante J.E."/>
            <person name="Garbe J."/>
        </authorList>
    </citation>
    <scope>NUCLEOTIDE SEQUENCE</scope>
    <source>
        <strain evidence="2">Duluth1</strain>
        <tissue evidence="2">Whole animal</tissue>
    </source>
</reference>
<comment type="caution">
    <text evidence="2">The sequence shown here is derived from an EMBL/GenBank/DDBJ whole genome shotgun (WGS) entry which is preliminary data.</text>
</comment>
<feature type="compositionally biased region" description="Polar residues" evidence="1">
    <location>
        <begin position="407"/>
        <end position="421"/>
    </location>
</feature>
<keyword evidence="3" id="KW-1185">Reference proteome</keyword>
<protein>
    <submittedName>
        <fullName evidence="2">Uncharacterized protein</fullName>
    </submittedName>
</protein>
<dbReference type="AlphaFoldDB" id="A0A9D4M7U5"/>
<sequence>MHTFTYHFQMTRSAPPERTHAHTKHAYNAGERHSTTARAHRIKSAKYSNNSANAISVEDIYKSAERERLHYSVASRRQNLAHAQSKTQFFRHENNTASPRPHTSGSRHMPSPRKRDTNTPMSAWSEPVMSRPSSIIPHPELRDLLENDDADADTEDTFTMSHHTPLTVTFSPVGRDCCEIIGPQLCYECRKNRIREVSRQRSDVFFPMLEPTEENLTTAAIVRKYLPGMSEAEIETKLARGEIARPSMFRKQAKQIEFSDEESEPKPKITNKKVTIVEHGKDRTDGQTNNFKKKVNELFFTNIRDLNYKIVRGDVARNVGFSEAARAIIKPKDKQEGKSIYPAFVSPRKVTMVQKTHYKTYFEPPLIAKDKQSVEPAFFAGSAGEYKLPDKLPDELVFVDKEGNEVKASSSSGFTNKQAASSEGPIVKKHGSGNDSNDISDKVSNVSSSSGLTRKTDDKLEVLTDLKEEEEEEEEQEEEEENPRFLSTGESVMETVGEIQEASED</sequence>
<evidence type="ECO:0000313" key="2">
    <source>
        <dbReference type="EMBL" id="KAH3870849.1"/>
    </source>
</evidence>
<dbReference type="Proteomes" id="UP000828390">
    <property type="component" value="Unassembled WGS sequence"/>
</dbReference>
<proteinExistence type="predicted"/>
<feature type="region of interest" description="Disordered" evidence="1">
    <location>
        <begin position="78"/>
        <end position="136"/>
    </location>
</feature>